<name>A0A552X4X5_9GAMM</name>
<accession>A0A552X4X5</accession>
<keyword evidence="21" id="KW-1185">Reference proteome</keyword>
<evidence type="ECO:0000256" key="17">
    <source>
        <dbReference type="SAM" id="MobiDB-lite"/>
    </source>
</evidence>
<dbReference type="InterPro" id="IPR013785">
    <property type="entry name" value="Aldolase_TIM"/>
</dbReference>
<comment type="pathway">
    <text evidence="3 16">Amino-acid biosynthesis; L-tryptophan biosynthesis; L-tryptophan from chorismate: step 3/5.</text>
</comment>
<evidence type="ECO:0000256" key="16">
    <source>
        <dbReference type="HAMAP-Rule" id="MF_00135"/>
    </source>
</evidence>
<dbReference type="PROSITE" id="PS00614">
    <property type="entry name" value="IGPS"/>
    <property type="match status" value="1"/>
</dbReference>
<evidence type="ECO:0000256" key="9">
    <source>
        <dbReference type="ARBA" id="ARBA00022822"/>
    </source>
</evidence>
<feature type="domain" description="Indole-3-glycerol phosphate synthase" evidence="18">
    <location>
        <begin position="45"/>
        <end position="294"/>
    </location>
</feature>
<evidence type="ECO:0000256" key="8">
    <source>
        <dbReference type="ARBA" id="ARBA00022793"/>
    </source>
</evidence>
<comment type="similarity">
    <text evidence="15">Belongs to the TrpC family.</text>
</comment>
<dbReference type="FunFam" id="3.20.20.70:FF:000024">
    <property type="entry name" value="Indole-3-glycerol phosphate synthase"/>
    <property type="match status" value="1"/>
</dbReference>
<proteinExistence type="inferred from homology"/>
<comment type="similarity">
    <text evidence="16">Belongs to the TrpF family.</text>
</comment>
<comment type="catalytic activity">
    <reaction evidence="2 15">
        <text>1-(2-carboxyphenylamino)-1-deoxy-D-ribulose 5-phosphate + H(+) = (1S,2R)-1-C-(indol-3-yl)glycerol 3-phosphate + CO2 + H2O</text>
        <dbReference type="Rhea" id="RHEA:23476"/>
        <dbReference type="ChEBI" id="CHEBI:15377"/>
        <dbReference type="ChEBI" id="CHEBI:15378"/>
        <dbReference type="ChEBI" id="CHEBI:16526"/>
        <dbReference type="ChEBI" id="CHEBI:58613"/>
        <dbReference type="ChEBI" id="CHEBI:58866"/>
        <dbReference type="EC" id="4.1.1.48"/>
    </reaction>
</comment>
<dbReference type="PANTHER" id="PTHR22854:SF2">
    <property type="entry name" value="INDOLE-3-GLYCEROL-PHOSPHATE SYNTHASE"/>
    <property type="match status" value="1"/>
</dbReference>
<keyword evidence="12 15" id="KW-0456">Lyase</keyword>
<keyword evidence="13" id="KW-0511">Multifunctional enzyme</keyword>
<keyword evidence="7 15" id="KW-0028">Amino-acid biosynthesis</keyword>
<dbReference type="GO" id="GO:0004640">
    <property type="term" value="F:phosphoribosylanthranilate isomerase activity"/>
    <property type="evidence" value="ECO:0007669"/>
    <property type="project" value="UniProtKB-UniRule"/>
</dbReference>
<comment type="similarity">
    <text evidence="5">In the N-terminal section; belongs to the TrpC family.</text>
</comment>
<feature type="domain" description="N-(5'phosphoribosyl) anthranilate isomerase (PRAI)" evidence="19">
    <location>
        <begin position="300"/>
        <end position="503"/>
    </location>
</feature>
<evidence type="ECO:0000256" key="7">
    <source>
        <dbReference type="ARBA" id="ARBA00022605"/>
    </source>
</evidence>
<dbReference type="GO" id="GO:0004425">
    <property type="term" value="F:indole-3-glycerol-phosphate synthase activity"/>
    <property type="evidence" value="ECO:0007669"/>
    <property type="project" value="UniProtKB-UniRule"/>
</dbReference>
<dbReference type="InterPro" id="IPR045186">
    <property type="entry name" value="Indole-3-glycerol_P_synth"/>
</dbReference>
<dbReference type="Pfam" id="PF00697">
    <property type="entry name" value="PRAI"/>
    <property type="match status" value="1"/>
</dbReference>
<feature type="region of interest" description="Disordered" evidence="17">
    <location>
        <begin position="1"/>
        <end position="30"/>
    </location>
</feature>
<evidence type="ECO:0000313" key="21">
    <source>
        <dbReference type="Proteomes" id="UP000320359"/>
    </source>
</evidence>
<evidence type="ECO:0000259" key="18">
    <source>
        <dbReference type="Pfam" id="PF00218"/>
    </source>
</evidence>
<keyword evidence="9 15" id="KW-0822">Tryptophan biosynthesis</keyword>
<protein>
    <recommendedName>
        <fullName evidence="15 16">Multifunctional fusion protein</fullName>
    </recommendedName>
    <domain>
        <recommendedName>
            <fullName evidence="15">Indole-3-glycerol phosphate synthase</fullName>
            <shortName evidence="15">IGPS</shortName>
            <ecNumber evidence="15">4.1.1.48</ecNumber>
        </recommendedName>
    </domain>
    <domain>
        <recommendedName>
            <fullName evidence="16">N-(5'-phosphoribosyl)anthranilate isomerase</fullName>
            <shortName evidence="16">PRAI</shortName>
            <ecNumber evidence="16">5.3.1.24</ecNumber>
        </recommendedName>
    </domain>
</protein>
<dbReference type="EC" id="5.3.1.24" evidence="16"/>
<evidence type="ECO:0000256" key="14">
    <source>
        <dbReference type="ARBA" id="ARBA00025592"/>
    </source>
</evidence>
<evidence type="ECO:0000256" key="13">
    <source>
        <dbReference type="ARBA" id="ARBA00023268"/>
    </source>
</evidence>
<dbReference type="SUPFAM" id="SSF51366">
    <property type="entry name" value="Ribulose-phoshate binding barrel"/>
    <property type="match status" value="2"/>
</dbReference>
<dbReference type="InterPro" id="IPR001240">
    <property type="entry name" value="PRAI_dom"/>
</dbReference>
<dbReference type="Pfam" id="PF00218">
    <property type="entry name" value="IGPS"/>
    <property type="match status" value="1"/>
</dbReference>
<reference evidence="20 21" key="1">
    <citation type="submission" date="2019-07" db="EMBL/GenBank/DDBJ databases">
        <authorList>
            <person name="Yang M."/>
            <person name="Zhao D."/>
            <person name="Xiang H."/>
        </authorList>
    </citation>
    <scope>NUCLEOTIDE SEQUENCE [LARGE SCALE GENOMIC DNA]</scope>
    <source>
        <strain evidence="20 21">IM1326</strain>
    </source>
</reference>
<evidence type="ECO:0000256" key="3">
    <source>
        <dbReference type="ARBA" id="ARBA00004664"/>
    </source>
</evidence>
<dbReference type="NCBIfam" id="NF006945">
    <property type="entry name" value="PRK09427.1"/>
    <property type="match status" value="1"/>
</dbReference>
<dbReference type="OrthoDB" id="9804217at2"/>
<evidence type="ECO:0000256" key="2">
    <source>
        <dbReference type="ARBA" id="ARBA00001633"/>
    </source>
</evidence>
<dbReference type="CDD" id="cd00405">
    <property type="entry name" value="PRAI"/>
    <property type="match status" value="1"/>
</dbReference>
<evidence type="ECO:0000256" key="5">
    <source>
        <dbReference type="ARBA" id="ARBA00007902"/>
    </source>
</evidence>
<comment type="caution">
    <text evidence="20">The sequence shown here is derived from an EMBL/GenBank/DDBJ whole genome shotgun (WGS) entry which is preliminary data.</text>
</comment>
<dbReference type="EMBL" id="VJWL01000001">
    <property type="protein sequence ID" value="TRW50068.1"/>
    <property type="molecule type" value="Genomic_DNA"/>
</dbReference>
<dbReference type="InterPro" id="IPR001468">
    <property type="entry name" value="Indole-3-GlycerolPSynthase_CS"/>
</dbReference>
<dbReference type="EC" id="4.1.1.48" evidence="15"/>
<evidence type="ECO:0000256" key="12">
    <source>
        <dbReference type="ARBA" id="ARBA00023239"/>
    </source>
</evidence>
<evidence type="ECO:0000313" key="20">
    <source>
        <dbReference type="EMBL" id="TRW50068.1"/>
    </source>
</evidence>
<comment type="pathway">
    <text evidence="4 15">Amino-acid biosynthesis; L-tryptophan biosynthesis; L-tryptophan from chorismate: step 4/5.</text>
</comment>
<dbReference type="CDD" id="cd00331">
    <property type="entry name" value="IGPS"/>
    <property type="match status" value="1"/>
</dbReference>
<dbReference type="HAMAP" id="MF_00135">
    <property type="entry name" value="PRAI"/>
    <property type="match status" value="1"/>
</dbReference>
<evidence type="ECO:0000256" key="10">
    <source>
        <dbReference type="ARBA" id="ARBA00023141"/>
    </source>
</evidence>
<dbReference type="GO" id="GO:0000162">
    <property type="term" value="P:L-tryptophan biosynthetic process"/>
    <property type="evidence" value="ECO:0007669"/>
    <property type="project" value="UniProtKB-UniRule"/>
</dbReference>
<evidence type="ECO:0000256" key="1">
    <source>
        <dbReference type="ARBA" id="ARBA00001164"/>
    </source>
</evidence>
<dbReference type="PANTHER" id="PTHR22854">
    <property type="entry name" value="TRYPTOPHAN BIOSYNTHESIS PROTEIN"/>
    <property type="match status" value="1"/>
</dbReference>
<dbReference type="UniPathway" id="UPA00035">
    <property type="reaction ID" value="UER00042"/>
</dbReference>
<evidence type="ECO:0000256" key="11">
    <source>
        <dbReference type="ARBA" id="ARBA00023235"/>
    </source>
</evidence>
<keyword evidence="10 15" id="KW-0057">Aromatic amino acid biosynthesis</keyword>
<keyword evidence="8 15" id="KW-0210">Decarboxylase</keyword>
<dbReference type="Gene3D" id="3.20.20.70">
    <property type="entry name" value="Aldolase class I"/>
    <property type="match status" value="2"/>
</dbReference>
<evidence type="ECO:0000256" key="4">
    <source>
        <dbReference type="ARBA" id="ARBA00004696"/>
    </source>
</evidence>
<evidence type="ECO:0000256" key="6">
    <source>
        <dbReference type="ARBA" id="ARBA00009847"/>
    </source>
</evidence>
<evidence type="ECO:0000259" key="19">
    <source>
        <dbReference type="Pfam" id="PF00697"/>
    </source>
</evidence>
<dbReference type="HAMAP" id="MF_00134_B">
    <property type="entry name" value="IGPS_B"/>
    <property type="match status" value="1"/>
</dbReference>
<keyword evidence="11 16" id="KW-0413">Isomerase</keyword>
<dbReference type="AlphaFoldDB" id="A0A552X4X5"/>
<feature type="compositionally biased region" description="Polar residues" evidence="17">
    <location>
        <begin position="17"/>
        <end position="30"/>
    </location>
</feature>
<evidence type="ECO:0000256" key="15">
    <source>
        <dbReference type="HAMAP-Rule" id="MF_00134"/>
    </source>
</evidence>
<organism evidence="20 21">
    <name type="scientific">Aliidiomarina halalkaliphila</name>
    <dbReference type="NCBI Taxonomy" id="2593535"/>
    <lineage>
        <taxon>Bacteria</taxon>
        <taxon>Pseudomonadati</taxon>
        <taxon>Pseudomonadota</taxon>
        <taxon>Gammaproteobacteria</taxon>
        <taxon>Alteromonadales</taxon>
        <taxon>Idiomarinaceae</taxon>
        <taxon>Aliidiomarina</taxon>
    </lineage>
</organism>
<dbReference type="InterPro" id="IPR011060">
    <property type="entry name" value="RibuloseP-bd_barrel"/>
</dbReference>
<dbReference type="Proteomes" id="UP000320359">
    <property type="component" value="Unassembled WGS sequence"/>
</dbReference>
<sequence>MAAPSPTSKKCRRHSNMTEASRKSVTPTAKDSLAASLSQAPSVLRSICEHRQVSLERFKKDYPEQVVMEAAAASTRPIRDFTGALRKGPAQFIFECKKASPSKGLIRASFDPVAIARIYASYGAAISVLTEPDYFQGDFSYLQAVSEHVSVPVLCKDFIFSRYQVALARYFGADAILLMLSVLDDASYQDLADYAHELGLHILTEVSCPDEMKRAGQLQAQVIGINHRNLRDLSVDIHRSKQLAPLAPNGAVLIAESGIHHHRDIQQIAPHVDGFLVGSSLTSQEDIDYACRALVFGKHKVCGITSQSQALQVRAAGAVYAGLIFAQRSPRKVTIDQARFIRQVKGLAYVGVIALEDYAEKTPTEVAGVILALVQRAELNAVQIHDLDRIEAQSPEAAALFVQALGRALPHQCELWIASSVENLEQRRNTYPDVHRWLVDSGPGGTGEVADWQQLPESNREQLILAGGLNANNARAAMATGVGGLDFNSGLELRPGHKCPIKTQAIFRSIRDYGREKHN</sequence>
<comment type="function">
    <text evidence="14">Bifunctional enzyme that catalyzes two sequential steps of tryptophan biosynthetic pathway. The first reaction is catalyzed by the isomerase, coded by the TrpF domain; the second reaction is catalyzed by the synthase, coded by the TrpC domain.</text>
</comment>
<gene>
    <name evidence="20" type="primary">trpCF</name>
    <name evidence="15" type="synonym">trpC</name>
    <name evidence="16" type="synonym">trpF</name>
    <name evidence="20" type="ORF">FM042_04280</name>
</gene>
<dbReference type="InterPro" id="IPR013798">
    <property type="entry name" value="Indole-3-glycerol_P_synth_dom"/>
</dbReference>
<comment type="similarity">
    <text evidence="6">In the C-terminal section; belongs to the TrpF family.</text>
</comment>
<comment type="catalytic activity">
    <reaction evidence="1 16">
        <text>N-(5-phospho-beta-D-ribosyl)anthranilate = 1-(2-carboxyphenylamino)-1-deoxy-D-ribulose 5-phosphate</text>
        <dbReference type="Rhea" id="RHEA:21540"/>
        <dbReference type="ChEBI" id="CHEBI:18277"/>
        <dbReference type="ChEBI" id="CHEBI:58613"/>
        <dbReference type="EC" id="5.3.1.24"/>
    </reaction>
</comment>